<keyword evidence="2" id="KW-1185">Reference proteome</keyword>
<sequence length="130" mass="14239">MKLYSVLPLLILQVVLAAYATSETGKSHDVHCHRNHKAVREDCSGTLYLIVDRPGEGTRWGWGTNSCAIVVWQTLHSQNVSGSNIQSIAEDIINSCFEGEKSKKSGVVQATDENPKVCVCGMNNINACYK</sequence>
<dbReference type="EMBL" id="MU970060">
    <property type="protein sequence ID" value="KAK9323497.1"/>
    <property type="molecule type" value="Genomic_DNA"/>
</dbReference>
<protein>
    <submittedName>
        <fullName evidence="1">Uncharacterized protein</fullName>
    </submittedName>
</protein>
<evidence type="ECO:0000313" key="2">
    <source>
        <dbReference type="Proteomes" id="UP001489719"/>
    </source>
</evidence>
<evidence type="ECO:0000313" key="1">
    <source>
        <dbReference type="EMBL" id="KAK9323497.1"/>
    </source>
</evidence>
<dbReference type="Proteomes" id="UP001489719">
    <property type="component" value="Unassembled WGS sequence"/>
</dbReference>
<organism evidence="1 2">
    <name type="scientific">Lipomyces orientalis</name>
    <dbReference type="NCBI Taxonomy" id="1233043"/>
    <lineage>
        <taxon>Eukaryota</taxon>
        <taxon>Fungi</taxon>
        <taxon>Dikarya</taxon>
        <taxon>Ascomycota</taxon>
        <taxon>Saccharomycotina</taxon>
        <taxon>Lipomycetes</taxon>
        <taxon>Lipomycetales</taxon>
        <taxon>Lipomycetaceae</taxon>
        <taxon>Lipomyces</taxon>
    </lineage>
</organism>
<comment type="caution">
    <text evidence="1">The sequence shown here is derived from an EMBL/GenBank/DDBJ whole genome shotgun (WGS) entry which is preliminary data.</text>
</comment>
<proteinExistence type="predicted"/>
<accession>A0ACC3TS65</accession>
<gene>
    <name evidence="1" type="ORF">V1517DRAFT_319998</name>
</gene>
<reference evidence="2" key="1">
    <citation type="journal article" date="2024" name="Front. Bioeng. Biotechnol.">
        <title>Genome-scale model development and genomic sequencing of the oleaginous clade Lipomyces.</title>
        <authorList>
            <person name="Czajka J.J."/>
            <person name="Han Y."/>
            <person name="Kim J."/>
            <person name="Mondo S.J."/>
            <person name="Hofstad B.A."/>
            <person name="Robles A."/>
            <person name="Haridas S."/>
            <person name="Riley R."/>
            <person name="LaButti K."/>
            <person name="Pangilinan J."/>
            <person name="Andreopoulos W."/>
            <person name="Lipzen A."/>
            <person name="Yan J."/>
            <person name="Wang M."/>
            <person name="Ng V."/>
            <person name="Grigoriev I.V."/>
            <person name="Spatafora J.W."/>
            <person name="Magnuson J.K."/>
            <person name="Baker S.E."/>
            <person name="Pomraning K.R."/>
        </authorList>
    </citation>
    <scope>NUCLEOTIDE SEQUENCE [LARGE SCALE GENOMIC DNA]</scope>
    <source>
        <strain evidence="2">CBS 10300</strain>
    </source>
</reference>
<name>A0ACC3TS65_9ASCO</name>